<proteinExistence type="predicted"/>
<dbReference type="AlphaFoldDB" id="A0A7J0G8K2"/>
<gene>
    <name evidence="2" type="ORF">Acr_19g0000720</name>
</gene>
<keyword evidence="3" id="KW-1185">Reference proteome</keyword>
<evidence type="ECO:0000256" key="1">
    <source>
        <dbReference type="SAM" id="MobiDB-lite"/>
    </source>
</evidence>
<evidence type="ECO:0000313" key="2">
    <source>
        <dbReference type="EMBL" id="GFZ07135.1"/>
    </source>
</evidence>
<reference evidence="2 3" key="1">
    <citation type="submission" date="2019-07" db="EMBL/GenBank/DDBJ databases">
        <title>De Novo Assembly of kiwifruit Actinidia rufa.</title>
        <authorList>
            <person name="Sugita-Konishi S."/>
            <person name="Sato K."/>
            <person name="Mori E."/>
            <person name="Abe Y."/>
            <person name="Kisaki G."/>
            <person name="Hamano K."/>
            <person name="Suezawa K."/>
            <person name="Otani M."/>
            <person name="Fukuda T."/>
            <person name="Manabe T."/>
            <person name="Gomi K."/>
            <person name="Tabuchi M."/>
            <person name="Akimitsu K."/>
            <person name="Kataoka I."/>
        </authorList>
    </citation>
    <scope>NUCLEOTIDE SEQUENCE [LARGE SCALE GENOMIC DNA]</scope>
    <source>
        <strain evidence="3">cv. Fuchu</strain>
    </source>
</reference>
<dbReference type="OrthoDB" id="1169456at2759"/>
<organism evidence="2 3">
    <name type="scientific">Actinidia rufa</name>
    <dbReference type="NCBI Taxonomy" id="165716"/>
    <lineage>
        <taxon>Eukaryota</taxon>
        <taxon>Viridiplantae</taxon>
        <taxon>Streptophyta</taxon>
        <taxon>Embryophyta</taxon>
        <taxon>Tracheophyta</taxon>
        <taxon>Spermatophyta</taxon>
        <taxon>Magnoliopsida</taxon>
        <taxon>eudicotyledons</taxon>
        <taxon>Gunneridae</taxon>
        <taxon>Pentapetalae</taxon>
        <taxon>asterids</taxon>
        <taxon>Ericales</taxon>
        <taxon>Actinidiaceae</taxon>
        <taxon>Actinidia</taxon>
    </lineage>
</organism>
<dbReference type="Proteomes" id="UP000585474">
    <property type="component" value="Unassembled WGS sequence"/>
</dbReference>
<feature type="compositionally biased region" description="Basic residues" evidence="1">
    <location>
        <begin position="58"/>
        <end position="70"/>
    </location>
</feature>
<accession>A0A7J0G8K2</accession>
<evidence type="ECO:0000313" key="3">
    <source>
        <dbReference type="Proteomes" id="UP000585474"/>
    </source>
</evidence>
<protein>
    <submittedName>
        <fullName evidence="2">Uncharacterized protein</fullName>
    </submittedName>
</protein>
<name>A0A7J0G8K2_9ERIC</name>
<feature type="region of interest" description="Disordered" evidence="1">
    <location>
        <begin position="15"/>
        <end position="70"/>
    </location>
</feature>
<comment type="caution">
    <text evidence="2">The sequence shown here is derived from an EMBL/GenBank/DDBJ whole genome shotgun (WGS) entry which is preliminary data.</text>
</comment>
<dbReference type="EMBL" id="BJWL01000019">
    <property type="protein sequence ID" value="GFZ07135.1"/>
    <property type="molecule type" value="Genomic_DNA"/>
</dbReference>
<sequence length="70" mass="7538">MATTIYAARINPALTVPANPRTGGASKMPGSDTPPARLHRVDFHVLSKGQFPPSGPSHRGHRSPNFTRHL</sequence>